<protein>
    <submittedName>
        <fullName evidence="2">Uncharacterized protein</fullName>
    </submittedName>
</protein>
<dbReference type="Proteomes" id="UP000006469">
    <property type="component" value="Plasmid pHM500"/>
</dbReference>
<evidence type="ECO:0000313" key="3">
    <source>
        <dbReference type="Proteomes" id="UP000006469"/>
    </source>
</evidence>
<dbReference type="KEGG" id="hme:HFX_6096"/>
<keyword evidence="2" id="KW-0614">Plasmid</keyword>
<dbReference type="HOGENOM" id="CLU_3020867_0_0_2"/>
<name>I3RAG2_HALMT</name>
<reference evidence="2 3" key="1">
    <citation type="journal article" date="2012" name="J. Bacteriol.">
        <title>Complete genome sequence of the metabolically versatile halophilic archaeon Haloferax mediterranei, a poly(3-hydroxybutyrate-co-3-hydroxyvalerate) producer.</title>
        <authorList>
            <person name="Han J."/>
            <person name="Zhang F."/>
            <person name="Hou J."/>
            <person name="Liu X."/>
            <person name="Li M."/>
            <person name="Liu H."/>
            <person name="Cai L."/>
            <person name="Zhang B."/>
            <person name="Chen Y."/>
            <person name="Zhou J."/>
            <person name="Hu S."/>
            <person name="Xiang H."/>
        </authorList>
    </citation>
    <scope>NUCLEOTIDE SEQUENCE [LARGE SCALE GENOMIC DNA]</scope>
    <source>
        <strain evidence="3">ATCC 33500 / DSM 1411 / JCM 8866 / NBRC 14739 / NCIMB 2177 / R-4</strain>
        <plasmid evidence="3">pHM500</plasmid>
    </source>
</reference>
<organism evidence="2 3">
    <name type="scientific">Haloferax mediterranei (strain ATCC 33500 / DSM 1411 / JCM 8866 / NBRC 14739 / NCIMB 2177 / R-4)</name>
    <name type="common">Halobacterium mediterranei</name>
    <dbReference type="NCBI Taxonomy" id="523841"/>
    <lineage>
        <taxon>Archaea</taxon>
        <taxon>Methanobacteriati</taxon>
        <taxon>Methanobacteriota</taxon>
        <taxon>Stenosarchaea group</taxon>
        <taxon>Halobacteria</taxon>
        <taxon>Halobacteriales</taxon>
        <taxon>Haloferacaceae</taxon>
        <taxon>Haloferax</taxon>
    </lineage>
</organism>
<evidence type="ECO:0000256" key="1">
    <source>
        <dbReference type="SAM" id="MobiDB-lite"/>
    </source>
</evidence>
<sequence>MNEQSDSYRPGQPVARDSYSSRYAPVQRYPRNAASDIDGHDWSRLVSVNTDSLSC</sequence>
<feature type="region of interest" description="Disordered" evidence="1">
    <location>
        <begin position="1"/>
        <end position="41"/>
    </location>
</feature>
<geneLocation type="plasmid" evidence="2 3">
    <name>pHM500</name>
</geneLocation>
<proteinExistence type="predicted"/>
<dbReference type="EMBL" id="CP001871">
    <property type="protein sequence ID" value="AFK21222.1"/>
    <property type="molecule type" value="Genomic_DNA"/>
</dbReference>
<evidence type="ECO:0000313" key="2">
    <source>
        <dbReference type="EMBL" id="AFK21222.1"/>
    </source>
</evidence>
<dbReference type="AlphaFoldDB" id="I3RAG2"/>
<accession>I3RAG2</accession>
<gene>
    <name evidence="2" type="ordered locus">HFX_6096</name>
</gene>